<name>A0ABR2YGS8_9CHLO</name>
<evidence type="ECO:0000313" key="2">
    <source>
        <dbReference type="Proteomes" id="UP001491310"/>
    </source>
</evidence>
<dbReference type="Proteomes" id="UP001491310">
    <property type="component" value="Unassembled WGS sequence"/>
</dbReference>
<comment type="caution">
    <text evidence="1">The sequence shown here is derived from an EMBL/GenBank/DDBJ whole genome shotgun (WGS) entry which is preliminary data.</text>
</comment>
<sequence length="83" mass="9189">MAAYVLGSGDLHQLIHKVKQQIVGTVLGRYGVRLQRTQEGNRLVPEVGQCMQELAEILGVEAGRFLASLLVDFRQRFPGRGVL</sequence>
<protein>
    <submittedName>
        <fullName evidence="1">Uncharacterized protein</fullName>
    </submittedName>
</protein>
<evidence type="ECO:0000313" key="1">
    <source>
        <dbReference type="EMBL" id="KAK9904962.1"/>
    </source>
</evidence>
<gene>
    <name evidence="1" type="ORF">WJX75_006485</name>
</gene>
<proteinExistence type="predicted"/>
<accession>A0ABR2YGS8</accession>
<organism evidence="1 2">
    <name type="scientific">Coccomyxa subellipsoidea</name>
    <dbReference type="NCBI Taxonomy" id="248742"/>
    <lineage>
        <taxon>Eukaryota</taxon>
        <taxon>Viridiplantae</taxon>
        <taxon>Chlorophyta</taxon>
        <taxon>core chlorophytes</taxon>
        <taxon>Trebouxiophyceae</taxon>
        <taxon>Trebouxiophyceae incertae sedis</taxon>
        <taxon>Coccomyxaceae</taxon>
        <taxon>Coccomyxa</taxon>
    </lineage>
</organism>
<dbReference type="EMBL" id="JALJOT010000012">
    <property type="protein sequence ID" value="KAK9904962.1"/>
    <property type="molecule type" value="Genomic_DNA"/>
</dbReference>
<keyword evidence="2" id="KW-1185">Reference proteome</keyword>
<reference evidence="1 2" key="1">
    <citation type="journal article" date="2024" name="Nat. Commun.">
        <title>Phylogenomics reveals the evolutionary origins of lichenization in chlorophyte algae.</title>
        <authorList>
            <person name="Puginier C."/>
            <person name="Libourel C."/>
            <person name="Otte J."/>
            <person name="Skaloud P."/>
            <person name="Haon M."/>
            <person name="Grisel S."/>
            <person name="Petersen M."/>
            <person name="Berrin J.G."/>
            <person name="Delaux P.M."/>
            <person name="Dal Grande F."/>
            <person name="Keller J."/>
        </authorList>
    </citation>
    <scope>NUCLEOTIDE SEQUENCE [LARGE SCALE GENOMIC DNA]</scope>
    <source>
        <strain evidence="1 2">SAG 216-7</strain>
    </source>
</reference>